<dbReference type="PANTHER" id="PTHR21089">
    <property type="entry name" value="SHIKIMATE DEHYDROGENASE"/>
    <property type="match status" value="1"/>
</dbReference>
<dbReference type="NCBIfam" id="NF001314">
    <property type="entry name" value="PRK00258.2-2"/>
    <property type="match status" value="1"/>
</dbReference>
<feature type="domain" description="SDH C-terminal" evidence="13">
    <location>
        <begin position="250"/>
        <end position="280"/>
    </location>
</feature>
<feature type="binding site" evidence="10">
    <location>
        <position position="227"/>
    </location>
    <ligand>
        <name>NADP(+)</name>
        <dbReference type="ChEBI" id="CHEBI:58349"/>
    </ligand>
</feature>
<dbReference type="InterPro" id="IPR011342">
    <property type="entry name" value="Shikimate_DH"/>
</dbReference>
<feature type="binding site" evidence="10">
    <location>
        <position position="68"/>
    </location>
    <ligand>
        <name>shikimate</name>
        <dbReference type="ChEBI" id="CHEBI:36208"/>
    </ligand>
</feature>
<dbReference type="NCBIfam" id="NF001319">
    <property type="entry name" value="PRK00258.3-3"/>
    <property type="match status" value="1"/>
</dbReference>
<evidence type="ECO:0000259" key="13">
    <source>
        <dbReference type="Pfam" id="PF18317"/>
    </source>
</evidence>
<dbReference type="AlphaFoldDB" id="A0A9X7P7M9"/>
<dbReference type="EC" id="1.1.1.25" evidence="10"/>
<dbReference type="SUPFAM" id="SSF51735">
    <property type="entry name" value="NAD(P)-binding Rossmann-fold domains"/>
    <property type="match status" value="1"/>
</dbReference>
<dbReference type="PROSITE" id="PS51257">
    <property type="entry name" value="PROKAR_LIPOPROTEIN"/>
    <property type="match status" value="1"/>
</dbReference>
<comment type="catalytic activity">
    <reaction evidence="7">
        <text>L-quinate + NAD(+) = 3-dehydroquinate + NADH + H(+)</text>
        <dbReference type="Rhea" id="RHEA:22364"/>
        <dbReference type="ChEBI" id="CHEBI:15378"/>
        <dbReference type="ChEBI" id="CHEBI:29751"/>
        <dbReference type="ChEBI" id="CHEBI:32364"/>
        <dbReference type="ChEBI" id="CHEBI:57540"/>
        <dbReference type="ChEBI" id="CHEBI:57945"/>
        <dbReference type="EC" id="1.1.1.24"/>
    </reaction>
</comment>
<dbReference type="PANTHER" id="PTHR21089:SF1">
    <property type="entry name" value="BIFUNCTIONAL 3-DEHYDROQUINATE DEHYDRATASE_SHIKIMATE DEHYDROGENASE, CHLOROPLASTIC"/>
    <property type="match status" value="1"/>
</dbReference>
<comment type="catalytic activity">
    <reaction evidence="8">
        <text>shikimate + NAD(+) = 3-dehydroshikimate + NADH + H(+)</text>
        <dbReference type="Rhea" id="RHEA:17741"/>
        <dbReference type="ChEBI" id="CHEBI:15378"/>
        <dbReference type="ChEBI" id="CHEBI:16630"/>
        <dbReference type="ChEBI" id="CHEBI:36208"/>
        <dbReference type="ChEBI" id="CHEBI:57540"/>
        <dbReference type="ChEBI" id="CHEBI:57945"/>
    </reaction>
</comment>
<comment type="subunit">
    <text evidence="10">Homodimer.</text>
</comment>
<evidence type="ECO:0000313" key="15">
    <source>
        <dbReference type="Proteomes" id="UP000239430"/>
    </source>
</evidence>
<evidence type="ECO:0000256" key="4">
    <source>
        <dbReference type="ARBA" id="ARBA00023002"/>
    </source>
</evidence>
<comment type="pathway">
    <text evidence="1 10">Metabolic intermediate biosynthesis; chorismate biosynthesis; chorismate from D-erythrose 4-phosphate and phosphoenolpyruvate: step 4/7.</text>
</comment>
<comment type="function">
    <text evidence="10">Involved in the biosynthesis of the chorismate, which leads to the biosynthesis of aromatic amino acids. Catalyzes the reversible NADPH linked reduction of 3-dehydroshikimate (DHSA) to yield shikimate (SA).</text>
</comment>
<keyword evidence="3 10" id="KW-0521">NADP</keyword>
<dbReference type="Proteomes" id="UP000239430">
    <property type="component" value="Unassembled WGS sequence"/>
</dbReference>
<dbReference type="Pfam" id="PF01488">
    <property type="entry name" value="Shikimate_DH"/>
    <property type="match status" value="1"/>
</dbReference>
<comment type="caution">
    <text evidence="14">The sequence shown here is derived from an EMBL/GenBank/DDBJ whole genome shotgun (WGS) entry which is preliminary data.</text>
</comment>
<dbReference type="FunFam" id="3.40.50.720:FF:000086">
    <property type="entry name" value="Quinate/shikimate dehydrogenase"/>
    <property type="match status" value="1"/>
</dbReference>
<dbReference type="InterPro" id="IPR006151">
    <property type="entry name" value="Shikm_DH/Glu-tRNA_Rdtase"/>
</dbReference>
<dbReference type="NCBIfam" id="TIGR00507">
    <property type="entry name" value="aroE"/>
    <property type="match status" value="1"/>
</dbReference>
<keyword evidence="2 10" id="KW-0028">Amino-acid biosynthesis</keyword>
<dbReference type="InterPro" id="IPR022893">
    <property type="entry name" value="Shikimate_DH_fam"/>
</dbReference>
<comment type="catalytic activity">
    <reaction evidence="6 10">
        <text>shikimate + NADP(+) = 3-dehydroshikimate + NADPH + H(+)</text>
        <dbReference type="Rhea" id="RHEA:17737"/>
        <dbReference type="ChEBI" id="CHEBI:15378"/>
        <dbReference type="ChEBI" id="CHEBI:16630"/>
        <dbReference type="ChEBI" id="CHEBI:36208"/>
        <dbReference type="ChEBI" id="CHEBI:57783"/>
        <dbReference type="ChEBI" id="CHEBI:58349"/>
        <dbReference type="EC" id="1.1.1.25"/>
    </reaction>
</comment>
<dbReference type="GO" id="GO:0030266">
    <property type="term" value="F:quinate 3-dehydrogenase (NAD+) activity"/>
    <property type="evidence" value="ECO:0007669"/>
    <property type="project" value="UniProtKB-EC"/>
</dbReference>
<feature type="domain" description="Quinate/shikimate 5-dehydrogenase/glutamyl-tRNA reductase" evidence="11">
    <location>
        <begin position="123"/>
        <end position="202"/>
    </location>
</feature>
<feature type="binding site" evidence="10">
    <location>
        <position position="93"/>
    </location>
    <ligand>
        <name>shikimate</name>
        <dbReference type="ChEBI" id="CHEBI:36208"/>
    </ligand>
</feature>
<proteinExistence type="inferred from homology"/>
<evidence type="ECO:0000256" key="5">
    <source>
        <dbReference type="ARBA" id="ARBA00023141"/>
    </source>
</evidence>
<feature type="binding site" evidence="10">
    <location>
        <position position="229"/>
    </location>
    <ligand>
        <name>shikimate</name>
        <dbReference type="ChEBI" id="CHEBI:36208"/>
    </ligand>
</feature>
<accession>A0A9X7P7M9</accession>
<feature type="binding site" evidence="10">
    <location>
        <position position="250"/>
    </location>
    <ligand>
        <name>NADP(+)</name>
        <dbReference type="ChEBI" id="CHEBI:58349"/>
    </ligand>
</feature>
<feature type="binding site" evidence="10">
    <location>
        <position position="257"/>
    </location>
    <ligand>
        <name>shikimate</name>
        <dbReference type="ChEBI" id="CHEBI:36208"/>
    </ligand>
</feature>
<dbReference type="InterPro" id="IPR041121">
    <property type="entry name" value="SDH_C"/>
</dbReference>
<evidence type="ECO:0000256" key="6">
    <source>
        <dbReference type="ARBA" id="ARBA00049442"/>
    </source>
</evidence>
<evidence type="ECO:0000313" key="14">
    <source>
        <dbReference type="EMBL" id="PRR77756.1"/>
    </source>
</evidence>
<keyword evidence="4 10" id="KW-0560">Oxidoreductase</keyword>
<dbReference type="Gene3D" id="3.40.50.720">
    <property type="entry name" value="NAD(P)-binding Rossmann-like Domain"/>
    <property type="match status" value="1"/>
</dbReference>
<feature type="binding site" evidence="10">
    <location>
        <position position="108"/>
    </location>
    <ligand>
        <name>shikimate</name>
        <dbReference type="ChEBI" id="CHEBI:36208"/>
    </ligand>
</feature>
<name>A0A9X7P7M9_9FIRM</name>
<dbReference type="Pfam" id="PF18317">
    <property type="entry name" value="SDH_C"/>
    <property type="match status" value="1"/>
</dbReference>
<evidence type="ECO:0000256" key="8">
    <source>
        <dbReference type="ARBA" id="ARBA00052329"/>
    </source>
</evidence>
<dbReference type="GO" id="GO:0009073">
    <property type="term" value="P:aromatic amino acid family biosynthetic process"/>
    <property type="evidence" value="ECO:0007669"/>
    <property type="project" value="UniProtKB-KW"/>
</dbReference>
<keyword evidence="5 10" id="KW-0057">Aromatic amino acid biosynthesis</keyword>
<evidence type="ECO:0000256" key="9">
    <source>
        <dbReference type="ARBA" id="ARBA00060613"/>
    </source>
</evidence>
<dbReference type="HAMAP" id="MF_00222">
    <property type="entry name" value="Shikimate_DH_AroE"/>
    <property type="match status" value="1"/>
</dbReference>
<dbReference type="GO" id="GO:0004764">
    <property type="term" value="F:shikimate 3-dehydrogenase (NADP+) activity"/>
    <property type="evidence" value="ECO:0007669"/>
    <property type="project" value="UniProtKB-UniRule"/>
</dbReference>
<gene>
    <name evidence="10 14" type="primary">aroE</name>
    <name evidence="14" type="ORF">MOST_00930</name>
</gene>
<dbReference type="GO" id="GO:0009423">
    <property type="term" value="P:chorismate biosynthetic process"/>
    <property type="evidence" value="ECO:0007669"/>
    <property type="project" value="UniProtKB-UniRule"/>
</dbReference>
<dbReference type="GO" id="GO:0019632">
    <property type="term" value="P:shikimate metabolic process"/>
    <property type="evidence" value="ECO:0007669"/>
    <property type="project" value="InterPro"/>
</dbReference>
<feature type="binding site" evidence="10">
    <location>
        <begin position="132"/>
        <end position="136"/>
    </location>
    <ligand>
        <name>NADP(+)</name>
        <dbReference type="ChEBI" id="CHEBI:58349"/>
    </ligand>
</feature>
<keyword evidence="15" id="KW-1185">Reference proteome</keyword>
<dbReference type="SUPFAM" id="SSF53223">
    <property type="entry name" value="Aminoacid dehydrogenase-like, N-terminal domain"/>
    <property type="match status" value="1"/>
</dbReference>
<comment type="caution">
    <text evidence="10">Lacks conserved residue(s) required for the propagation of feature annotation.</text>
</comment>
<dbReference type="GO" id="GO:0050661">
    <property type="term" value="F:NADP binding"/>
    <property type="evidence" value="ECO:0007669"/>
    <property type="project" value="InterPro"/>
</dbReference>
<evidence type="ECO:0000256" key="2">
    <source>
        <dbReference type="ARBA" id="ARBA00022605"/>
    </source>
</evidence>
<feature type="active site" description="Proton acceptor" evidence="10">
    <location>
        <position position="72"/>
    </location>
</feature>
<reference evidence="14 15" key="1">
    <citation type="submission" date="2018-03" db="EMBL/GenBank/DDBJ databases">
        <title>Genome sequence of Moorella stamsii DSM 26217.</title>
        <authorList>
            <person name="Poehlein A."/>
            <person name="Daniel R."/>
        </authorList>
    </citation>
    <scope>NUCLEOTIDE SEQUENCE [LARGE SCALE GENOMIC DNA]</scope>
    <source>
        <strain evidence="15">DSM 26217</strain>
    </source>
</reference>
<protein>
    <recommendedName>
        <fullName evidence="10">Shikimate dehydrogenase (NADP(+))</fullName>
        <shortName evidence="10">SDH</shortName>
        <ecNumber evidence="10">1.1.1.25</ecNumber>
    </recommendedName>
</protein>
<comment type="pathway">
    <text evidence="9">Aromatic compound metabolism; 3,4-dihydroxybenzoate biosynthesis; 3-dehydroquinate from D-quinate (NAD(+) route).</text>
</comment>
<dbReference type="CDD" id="cd01065">
    <property type="entry name" value="NAD_bind_Shikimate_DH"/>
    <property type="match status" value="1"/>
</dbReference>
<comment type="similarity">
    <text evidence="10">Belongs to the shikimate dehydrogenase family.</text>
</comment>
<dbReference type="InterPro" id="IPR046346">
    <property type="entry name" value="Aminoacid_DH-like_N_sf"/>
</dbReference>
<evidence type="ECO:0000256" key="1">
    <source>
        <dbReference type="ARBA" id="ARBA00004871"/>
    </source>
</evidence>
<feature type="domain" description="Shikimate dehydrogenase substrate binding N-terminal" evidence="12">
    <location>
        <begin position="13"/>
        <end position="95"/>
    </location>
</feature>
<feature type="binding site" evidence="10">
    <location>
        <begin position="156"/>
        <end position="161"/>
    </location>
    <ligand>
        <name>NADP(+)</name>
        <dbReference type="ChEBI" id="CHEBI:58349"/>
    </ligand>
</feature>
<organism evidence="14 15">
    <name type="scientific">Neomoorella stamsii</name>
    <dbReference type="NCBI Taxonomy" id="1266720"/>
    <lineage>
        <taxon>Bacteria</taxon>
        <taxon>Bacillati</taxon>
        <taxon>Bacillota</taxon>
        <taxon>Clostridia</taxon>
        <taxon>Neomoorellales</taxon>
        <taxon>Neomoorellaceae</taxon>
        <taxon>Neomoorella</taxon>
    </lineage>
</organism>
<dbReference type="FunFam" id="3.40.50.10860:FF:000004">
    <property type="entry name" value="Quinate/shikimate dehydrogenase"/>
    <property type="match status" value="1"/>
</dbReference>
<evidence type="ECO:0000259" key="12">
    <source>
        <dbReference type="Pfam" id="PF08501"/>
    </source>
</evidence>
<sequence>MLQAKASTGLVALLGCPVEHSLSPLMQNAAFAATGLDLVYLAFAVTPSGLPAALAGLKALGLRGANITVPHKEAVIKYLDAIEPGAARIGAVNTIVNEGGRLTGYNTDASGFLRSLQEAGFDPADKKAVILGAGGAARAVAFALAGSGCTGLTIANRTLERAGHLAAALAGLSLPVKACALEEEELRPRIEEADLVVNATSAGMAPVVGAVPLPAAWLNAGQWVYDLVYNPLETRFLREARQRGCQVISGLGMLLYQGAAAFTLWTGKPAPVEVMEEALREAIQVTTVEPQREPVSLEGRVSEP</sequence>
<dbReference type="InterPro" id="IPR036291">
    <property type="entry name" value="NAD(P)-bd_dom_sf"/>
</dbReference>
<dbReference type="RefSeq" id="WP_054935339.1">
    <property type="nucleotide sequence ID" value="NZ_PVXL01000005.1"/>
</dbReference>
<evidence type="ECO:0000256" key="3">
    <source>
        <dbReference type="ARBA" id="ARBA00022857"/>
    </source>
</evidence>
<dbReference type="Gene3D" id="3.40.50.10860">
    <property type="entry name" value="Leucine Dehydrogenase, chain A, domain 1"/>
    <property type="match status" value="1"/>
</dbReference>
<dbReference type="Pfam" id="PF08501">
    <property type="entry name" value="Shikimate_dh_N"/>
    <property type="match status" value="1"/>
</dbReference>
<dbReference type="GO" id="GO:0008652">
    <property type="term" value="P:amino acid biosynthetic process"/>
    <property type="evidence" value="ECO:0007669"/>
    <property type="project" value="UniProtKB-KW"/>
</dbReference>
<evidence type="ECO:0000256" key="7">
    <source>
        <dbReference type="ARBA" id="ARBA00051639"/>
    </source>
</evidence>
<dbReference type="EMBL" id="PVXL01000005">
    <property type="protein sequence ID" value="PRR77756.1"/>
    <property type="molecule type" value="Genomic_DNA"/>
</dbReference>
<dbReference type="InterPro" id="IPR013708">
    <property type="entry name" value="Shikimate_DH-bd_N"/>
</dbReference>
<evidence type="ECO:0000259" key="11">
    <source>
        <dbReference type="Pfam" id="PF01488"/>
    </source>
</evidence>
<evidence type="ECO:0000256" key="10">
    <source>
        <dbReference type="HAMAP-Rule" id="MF_00222"/>
    </source>
</evidence>
<feature type="binding site" evidence="10">
    <location>
        <begin position="21"/>
        <end position="23"/>
    </location>
    <ligand>
        <name>shikimate</name>
        <dbReference type="ChEBI" id="CHEBI:36208"/>
    </ligand>
</feature>